<reference evidence="1" key="1">
    <citation type="submission" date="2022-04" db="EMBL/GenBank/DDBJ databases">
        <title>Genome of the entomopathogenic fungus Entomophthora muscae.</title>
        <authorList>
            <person name="Elya C."/>
            <person name="Lovett B.R."/>
            <person name="Lee E."/>
            <person name="Macias A.M."/>
            <person name="Hajek A.E."/>
            <person name="De Bivort B.L."/>
            <person name="Kasson M.T."/>
            <person name="De Fine Licht H.H."/>
            <person name="Stajich J.E."/>
        </authorList>
    </citation>
    <scope>NUCLEOTIDE SEQUENCE</scope>
    <source>
        <strain evidence="1">Berkeley</strain>
    </source>
</reference>
<accession>A0ACC2TJF2</accession>
<organism evidence="1 2">
    <name type="scientific">Entomophthora muscae</name>
    <dbReference type="NCBI Taxonomy" id="34485"/>
    <lineage>
        <taxon>Eukaryota</taxon>
        <taxon>Fungi</taxon>
        <taxon>Fungi incertae sedis</taxon>
        <taxon>Zoopagomycota</taxon>
        <taxon>Entomophthoromycotina</taxon>
        <taxon>Entomophthoromycetes</taxon>
        <taxon>Entomophthorales</taxon>
        <taxon>Entomophthoraceae</taxon>
        <taxon>Entomophthora</taxon>
    </lineage>
</organism>
<protein>
    <submittedName>
        <fullName evidence="1">Uncharacterized protein</fullName>
    </submittedName>
</protein>
<dbReference type="Proteomes" id="UP001165960">
    <property type="component" value="Unassembled WGS sequence"/>
</dbReference>
<name>A0ACC2TJF2_9FUNG</name>
<gene>
    <name evidence="1" type="ORF">DSO57_1004409</name>
</gene>
<evidence type="ECO:0000313" key="1">
    <source>
        <dbReference type="EMBL" id="KAJ9074607.1"/>
    </source>
</evidence>
<comment type="caution">
    <text evidence="1">The sequence shown here is derived from an EMBL/GenBank/DDBJ whole genome shotgun (WGS) entry which is preliminary data.</text>
</comment>
<evidence type="ECO:0000313" key="2">
    <source>
        <dbReference type="Proteomes" id="UP001165960"/>
    </source>
</evidence>
<keyword evidence="2" id="KW-1185">Reference proteome</keyword>
<proteinExistence type="predicted"/>
<dbReference type="EMBL" id="QTSX02002851">
    <property type="protein sequence ID" value="KAJ9074607.1"/>
    <property type="molecule type" value="Genomic_DNA"/>
</dbReference>
<sequence>MVGEKLVVACQENYQFLTGLGYDKCAQDEHVSVVQPSKAVAEFIQKLSPLDRVMAGFWTPTMYAFETPGKEMDPESLKRSLSLALDKAPTLAGLLYNLDGSKDTISSGKEYAIRCPGPGVWFAHETIQADFQEMKKQMFNYEMLPSRHRFKRFIDAVPAYLKGGPSAPLLAIKASYFPCGSVLLLIYINHLVADGRACYEFIKLWSEISRNSTANDLFDARHLFVPDGKITPAALEKAKASKPFSKAEDKFTSFRACTITIPVSSMQSLKRKINSELEPLGEFVTTDDLFTAVVWRAITRARQITAKTCIQRSIDVRKRLSPPNSLCNGIICDPSCPLDAQVLTSLPLAQVALLLRHQVQAASHPQYLQDYLNSLAISLPSHASPQFVNFWFNNDLLVSSYAKFLPSEINFGDAPAIQMARAIYFEGHLVTYPAIHHQNYAVLGISQDHVHRFLKDAELLNLGFTPKLPPL</sequence>